<evidence type="ECO:0000313" key="2">
    <source>
        <dbReference type="Proteomes" id="UP000664357"/>
    </source>
</evidence>
<proteinExistence type="predicted"/>
<dbReference type="Proteomes" id="UP000664357">
    <property type="component" value="Unassembled WGS sequence"/>
</dbReference>
<dbReference type="RefSeq" id="WP_207701854.1">
    <property type="nucleotide sequence ID" value="NZ_JAFREL020000004.1"/>
</dbReference>
<dbReference type="PROSITE" id="PS51257">
    <property type="entry name" value="PROKAR_LIPOPROTEIN"/>
    <property type="match status" value="1"/>
</dbReference>
<gene>
    <name evidence="1" type="ORF">JZO67_004229</name>
</gene>
<dbReference type="EMBL" id="JAFREL020000004">
    <property type="protein sequence ID" value="MEO1772247.1"/>
    <property type="molecule type" value="Genomic_DNA"/>
</dbReference>
<reference evidence="1 2" key="1">
    <citation type="submission" date="2024-02" db="EMBL/GenBank/DDBJ databases">
        <title>The Genome Sequence of Enterococcus sp. DIV0159.</title>
        <authorList>
            <person name="Earl A."/>
            <person name="Manson A."/>
            <person name="Gilmore M."/>
            <person name="Sanders J."/>
            <person name="Shea T."/>
            <person name="Howe W."/>
            <person name="Livny J."/>
            <person name="Cuomo C."/>
            <person name="Neafsey D."/>
            <person name="Birren B."/>
        </authorList>
    </citation>
    <scope>NUCLEOTIDE SEQUENCE [LARGE SCALE GENOMIC DNA]</scope>
    <source>
        <strain evidence="1 2">665A</strain>
    </source>
</reference>
<name>A0ABV0EUC2_9ENTE</name>
<protein>
    <submittedName>
        <fullName evidence="1">Uncharacterized protein</fullName>
    </submittedName>
</protein>
<keyword evidence="2" id="KW-1185">Reference proteome</keyword>
<comment type="caution">
    <text evidence="1">The sequence shown here is derived from an EMBL/GenBank/DDBJ whole genome shotgun (WGS) entry which is preliminary data.</text>
</comment>
<organism evidence="1 2">
    <name type="scientific">Candidatus Enterococcus ferrettii</name>
    <dbReference type="NCBI Taxonomy" id="2815324"/>
    <lineage>
        <taxon>Bacteria</taxon>
        <taxon>Bacillati</taxon>
        <taxon>Bacillota</taxon>
        <taxon>Bacilli</taxon>
        <taxon>Lactobacillales</taxon>
        <taxon>Enterococcaceae</taxon>
        <taxon>Enterococcus</taxon>
    </lineage>
</organism>
<sequence length="220" mass="25351">MRNFFKVNKSKLLKQTIPSYQLLFLIACLTCASIGWTSAKYTTSLYALSDEARSAKFSYKIDNEIFKVDQMGNEISQYDNRMNDWETSPGVNFYDIDTISGNDQEVQQKLKVVFDLEIDTEIATRFILNQTIPERPLNVEKVEFSGEGITPIIISEPTSEELMSYDIPVLQRIQKYTCTVLLRHDGRAEYDWTINPQTGQPKGYLADKYINLVPIFEQID</sequence>
<accession>A0ABV0EUC2</accession>
<evidence type="ECO:0000313" key="1">
    <source>
        <dbReference type="EMBL" id="MEO1772247.1"/>
    </source>
</evidence>